<feature type="region of interest" description="Disordered" evidence="1">
    <location>
        <begin position="282"/>
        <end position="309"/>
    </location>
</feature>
<accession>A0A5J5ET59</accession>
<feature type="compositionally biased region" description="Low complexity" evidence="1">
    <location>
        <begin position="62"/>
        <end position="80"/>
    </location>
</feature>
<dbReference type="Pfam" id="PF04801">
    <property type="entry name" value="RPC5"/>
    <property type="match status" value="1"/>
</dbReference>
<feature type="compositionally biased region" description="Basic and acidic residues" evidence="1">
    <location>
        <begin position="285"/>
        <end position="308"/>
    </location>
</feature>
<dbReference type="InterPro" id="IPR006886">
    <property type="entry name" value="RNA_pol_III_Rpc5"/>
</dbReference>
<evidence type="ECO:0000313" key="2">
    <source>
        <dbReference type="EMBL" id="KAA8901432.1"/>
    </source>
</evidence>
<name>A0A5J5ET59_9PEZI</name>
<dbReference type="AlphaFoldDB" id="A0A5J5ET59"/>
<protein>
    <submittedName>
        <fullName evidence="2">Sin-like protein conserved region-domain-containing protein</fullName>
    </submittedName>
</protein>
<dbReference type="OrthoDB" id="340681at2759"/>
<sequence>MPPKPRATRGATTSAVEQENAEASSSSAAPLPPPPAAATTATTDDTPLFLPGNDSDSDEDNNGASNSIAPSPTASSKSPTNEVTTILDADVSDESGHSDADDLDYESDEDPVVREYDVFMTSELAQSLYLFQYPVRTSQKPYTRAQNACPVDARWKTKAGLVEVDVPVNTGLNFDQEKGRVWGDVLRKSQQAKESGLPGKAMGARAGGKRRKIKGEDDDEEEEDIMIVDFQEAVKKGRVLNKQTLGSKIQPDEAKYMVGVFTADQLHLTPLRSTLQLRPQFQHVDAQDAAERAQSRSLRDADETDKPAQARAVHMTVNQEVSQMSSTMKAIRIAEEDEWKKLHWIDQDEDASWDQYELLTLKNREQADQLRCKTPKGEYMDWLSGAMMRKKEVAK</sequence>
<evidence type="ECO:0000256" key="1">
    <source>
        <dbReference type="SAM" id="MobiDB-lite"/>
    </source>
</evidence>
<reference evidence="2 3" key="1">
    <citation type="submission" date="2019-09" db="EMBL/GenBank/DDBJ databases">
        <title>Draft genome of the ectomycorrhizal ascomycete Sphaerosporella brunnea.</title>
        <authorList>
            <consortium name="DOE Joint Genome Institute"/>
            <person name="Benucci G.M."/>
            <person name="Marozzi G."/>
            <person name="Antonielli L."/>
            <person name="Sanchez S."/>
            <person name="Marco P."/>
            <person name="Wang X."/>
            <person name="Falini L.B."/>
            <person name="Barry K."/>
            <person name="Haridas S."/>
            <person name="Lipzen A."/>
            <person name="Labutti K."/>
            <person name="Grigoriev I.V."/>
            <person name="Murat C."/>
            <person name="Martin F."/>
            <person name="Albertini E."/>
            <person name="Donnini D."/>
            <person name="Bonito G."/>
        </authorList>
    </citation>
    <scope>NUCLEOTIDE SEQUENCE [LARGE SCALE GENOMIC DNA]</scope>
    <source>
        <strain evidence="2 3">Sb_GMNB300</strain>
    </source>
</reference>
<dbReference type="Proteomes" id="UP000326924">
    <property type="component" value="Unassembled WGS sequence"/>
</dbReference>
<dbReference type="PANTHER" id="PTHR12069:SF0">
    <property type="entry name" value="DNA-DIRECTED RNA POLYMERASE III SUBUNIT RPC5"/>
    <property type="match status" value="1"/>
</dbReference>
<dbReference type="InParanoid" id="A0A5J5ET59"/>
<dbReference type="FunCoup" id="A0A5J5ET59">
    <property type="interactions" value="114"/>
</dbReference>
<dbReference type="GO" id="GO:0042797">
    <property type="term" value="P:tRNA transcription by RNA polymerase III"/>
    <property type="evidence" value="ECO:0007669"/>
    <property type="project" value="TreeGrafter"/>
</dbReference>
<dbReference type="GO" id="GO:0005666">
    <property type="term" value="C:RNA polymerase III complex"/>
    <property type="evidence" value="ECO:0007669"/>
    <property type="project" value="TreeGrafter"/>
</dbReference>
<feature type="region of interest" description="Disordered" evidence="1">
    <location>
        <begin position="1"/>
        <end position="109"/>
    </location>
</feature>
<evidence type="ECO:0000313" key="3">
    <source>
        <dbReference type="Proteomes" id="UP000326924"/>
    </source>
</evidence>
<feature type="compositionally biased region" description="Low complexity" evidence="1">
    <location>
        <begin position="37"/>
        <end position="48"/>
    </location>
</feature>
<proteinExistence type="predicted"/>
<organism evidence="2 3">
    <name type="scientific">Sphaerosporella brunnea</name>
    <dbReference type="NCBI Taxonomy" id="1250544"/>
    <lineage>
        <taxon>Eukaryota</taxon>
        <taxon>Fungi</taxon>
        <taxon>Dikarya</taxon>
        <taxon>Ascomycota</taxon>
        <taxon>Pezizomycotina</taxon>
        <taxon>Pezizomycetes</taxon>
        <taxon>Pezizales</taxon>
        <taxon>Pyronemataceae</taxon>
        <taxon>Sphaerosporella</taxon>
    </lineage>
</organism>
<feature type="region of interest" description="Disordered" evidence="1">
    <location>
        <begin position="192"/>
        <end position="218"/>
    </location>
</feature>
<dbReference type="PANTHER" id="PTHR12069">
    <property type="entry name" value="DNA-DIRECTED RNA POLYMERASES III 80 KDA POLYPEPTIDE RNA POLYMERASE III SUBUNIT 5"/>
    <property type="match status" value="1"/>
</dbReference>
<keyword evidence="3" id="KW-1185">Reference proteome</keyword>
<dbReference type="EMBL" id="VXIS01000144">
    <property type="protein sequence ID" value="KAA8901432.1"/>
    <property type="molecule type" value="Genomic_DNA"/>
</dbReference>
<gene>
    <name evidence="2" type="ORF">FN846DRAFT_908951</name>
</gene>
<comment type="caution">
    <text evidence="2">The sequence shown here is derived from an EMBL/GenBank/DDBJ whole genome shotgun (WGS) entry which is preliminary data.</text>
</comment>